<sequence length="83" mass="9508">RLEGWWWTLRGGRNAVTKSPGMNQNQSAGFPKWGEEDCVHIVAVGETEKNWNDLRCVDSKLWSCEKAAQENLSVWPCPNFNKD</sequence>
<dbReference type="AlphaFoldDB" id="A0A3Q3XH98"/>
<evidence type="ECO:0000313" key="2">
    <source>
        <dbReference type="Proteomes" id="UP000261620"/>
    </source>
</evidence>
<dbReference type="InterPro" id="IPR018378">
    <property type="entry name" value="C-type_lectin_CS"/>
</dbReference>
<dbReference type="Gene3D" id="3.10.100.10">
    <property type="entry name" value="Mannose-Binding Protein A, subunit A"/>
    <property type="match status" value="1"/>
</dbReference>
<reference evidence="1" key="2">
    <citation type="submission" date="2025-09" db="UniProtKB">
        <authorList>
            <consortium name="Ensembl"/>
        </authorList>
    </citation>
    <scope>IDENTIFICATION</scope>
</reference>
<dbReference type="InterPro" id="IPR016187">
    <property type="entry name" value="CTDL_fold"/>
</dbReference>
<evidence type="ECO:0008006" key="3">
    <source>
        <dbReference type="Google" id="ProtNLM"/>
    </source>
</evidence>
<dbReference type="PROSITE" id="PS00615">
    <property type="entry name" value="C_TYPE_LECTIN_1"/>
    <property type="match status" value="1"/>
</dbReference>
<evidence type="ECO:0000313" key="1">
    <source>
        <dbReference type="Ensembl" id="ENSMMOP00000025609.1"/>
    </source>
</evidence>
<keyword evidence="2" id="KW-1185">Reference proteome</keyword>
<dbReference type="Ensembl" id="ENSMMOT00000026042.1">
    <property type="protein sequence ID" value="ENSMMOP00000025609.1"/>
    <property type="gene ID" value="ENSMMOG00000019405.1"/>
</dbReference>
<name>A0A3Q3XH98_MOLML</name>
<dbReference type="InterPro" id="IPR016186">
    <property type="entry name" value="C-type_lectin-like/link_sf"/>
</dbReference>
<reference evidence="1" key="1">
    <citation type="submission" date="2025-08" db="UniProtKB">
        <authorList>
            <consortium name="Ensembl"/>
        </authorList>
    </citation>
    <scope>IDENTIFICATION</scope>
</reference>
<accession>A0A3Q3XH98</accession>
<dbReference type="SUPFAM" id="SSF56436">
    <property type="entry name" value="C-type lectin-like"/>
    <property type="match status" value="1"/>
</dbReference>
<dbReference type="Proteomes" id="UP000261620">
    <property type="component" value="Unplaced"/>
</dbReference>
<protein>
    <recommendedName>
        <fullName evidence="3">C-type lectin domain-containing protein</fullName>
    </recommendedName>
</protein>
<organism evidence="1 2">
    <name type="scientific">Mola mola</name>
    <name type="common">Ocean sunfish</name>
    <name type="synonym">Tetraodon mola</name>
    <dbReference type="NCBI Taxonomy" id="94237"/>
    <lineage>
        <taxon>Eukaryota</taxon>
        <taxon>Metazoa</taxon>
        <taxon>Chordata</taxon>
        <taxon>Craniata</taxon>
        <taxon>Vertebrata</taxon>
        <taxon>Euteleostomi</taxon>
        <taxon>Actinopterygii</taxon>
        <taxon>Neopterygii</taxon>
        <taxon>Teleostei</taxon>
        <taxon>Neoteleostei</taxon>
        <taxon>Acanthomorphata</taxon>
        <taxon>Eupercaria</taxon>
        <taxon>Tetraodontiformes</taxon>
        <taxon>Molidae</taxon>
        <taxon>Mola</taxon>
    </lineage>
</organism>
<proteinExistence type="predicted"/>